<dbReference type="RefSeq" id="WP_386734967.1">
    <property type="nucleotide sequence ID" value="NZ_JBHRXI010000008.1"/>
</dbReference>
<keyword evidence="4" id="KW-0862">Zinc</keyword>
<keyword evidence="3" id="KW-0378">Hydrolase</keyword>
<gene>
    <name evidence="6" type="ORF">ACFORG_08395</name>
</gene>
<organism evidence="6 7">
    <name type="scientific">Lutimaribacter marinistellae</name>
    <dbReference type="NCBI Taxonomy" id="1820329"/>
    <lineage>
        <taxon>Bacteria</taxon>
        <taxon>Pseudomonadati</taxon>
        <taxon>Pseudomonadota</taxon>
        <taxon>Alphaproteobacteria</taxon>
        <taxon>Rhodobacterales</taxon>
        <taxon>Roseobacteraceae</taxon>
        <taxon>Lutimaribacter</taxon>
    </lineage>
</organism>
<evidence type="ECO:0000256" key="3">
    <source>
        <dbReference type="ARBA" id="ARBA00022801"/>
    </source>
</evidence>
<dbReference type="Gene3D" id="3.40.50.10310">
    <property type="entry name" value="Creatininase"/>
    <property type="match status" value="1"/>
</dbReference>
<evidence type="ECO:0000256" key="5">
    <source>
        <dbReference type="ARBA" id="ARBA00024029"/>
    </source>
</evidence>
<dbReference type="EMBL" id="JBHRXI010000008">
    <property type="protein sequence ID" value="MFC3613774.1"/>
    <property type="molecule type" value="Genomic_DNA"/>
</dbReference>
<evidence type="ECO:0000256" key="4">
    <source>
        <dbReference type="ARBA" id="ARBA00022833"/>
    </source>
</evidence>
<protein>
    <submittedName>
        <fullName evidence="6">Creatininase family protein</fullName>
    </submittedName>
</protein>
<comment type="similarity">
    <text evidence="5">Belongs to the creatininase superfamily.</text>
</comment>
<dbReference type="SUPFAM" id="SSF102215">
    <property type="entry name" value="Creatininase"/>
    <property type="match status" value="1"/>
</dbReference>
<dbReference type="InterPro" id="IPR024087">
    <property type="entry name" value="Creatininase-like_sf"/>
</dbReference>
<dbReference type="InterPro" id="IPR003785">
    <property type="entry name" value="Creatininase/forma_Hydrolase"/>
</dbReference>
<comment type="cofactor">
    <cofactor evidence="1">
        <name>Zn(2+)</name>
        <dbReference type="ChEBI" id="CHEBI:29105"/>
    </cofactor>
</comment>
<reference evidence="7" key="1">
    <citation type="journal article" date="2019" name="Int. J. Syst. Evol. Microbiol.">
        <title>The Global Catalogue of Microorganisms (GCM) 10K type strain sequencing project: providing services to taxonomists for standard genome sequencing and annotation.</title>
        <authorList>
            <consortium name="The Broad Institute Genomics Platform"/>
            <consortium name="The Broad Institute Genome Sequencing Center for Infectious Disease"/>
            <person name="Wu L."/>
            <person name="Ma J."/>
        </authorList>
    </citation>
    <scope>NUCLEOTIDE SEQUENCE [LARGE SCALE GENOMIC DNA]</scope>
    <source>
        <strain evidence="7">KCTC 42911</strain>
    </source>
</reference>
<accession>A0ABV7TGB8</accession>
<evidence type="ECO:0000313" key="6">
    <source>
        <dbReference type="EMBL" id="MFC3613774.1"/>
    </source>
</evidence>
<evidence type="ECO:0000256" key="1">
    <source>
        <dbReference type="ARBA" id="ARBA00001947"/>
    </source>
</evidence>
<comment type="caution">
    <text evidence="6">The sequence shown here is derived from an EMBL/GenBank/DDBJ whole genome shotgun (WGS) entry which is preliminary data.</text>
</comment>
<keyword evidence="7" id="KW-1185">Reference proteome</keyword>
<evidence type="ECO:0000313" key="7">
    <source>
        <dbReference type="Proteomes" id="UP001595629"/>
    </source>
</evidence>
<proteinExistence type="inferred from homology"/>
<evidence type="ECO:0000256" key="2">
    <source>
        <dbReference type="ARBA" id="ARBA00022723"/>
    </source>
</evidence>
<dbReference type="Proteomes" id="UP001595629">
    <property type="component" value="Unassembled WGS sequence"/>
</dbReference>
<name>A0ABV7TGB8_9RHOB</name>
<dbReference type="Pfam" id="PF02633">
    <property type="entry name" value="Creatininase"/>
    <property type="match status" value="1"/>
</dbReference>
<dbReference type="PANTHER" id="PTHR35005">
    <property type="entry name" value="3-DEHYDRO-SCYLLO-INOSOSE HYDROLASE"/>
    <property type="match status" value="1"/>
</dbReference>
<sequence>MSVQGFWADLPSSSFSTLAEDTVAVLPLGATEQHGPHLPLSVDSDLIDAVAERALGDLADDQSVLILPTLKITKSDEHIEFPGTLILSGETLIAVLRDIGASVARAGVKRLVLFNGHGGNSALLQIVARDLRIMHEMIVVTCSWSSFAEWQSHFEPHEYAHDIHAGDSETSAMLALRPDRVDMALAQNFRPAMSDWESRFPNVGLSGKPANPGWMAQDMHPLGACGNAAAATKEKGEALISSAARNFAAFLAEFARFDHRRPSS</sequence>
<dbReference type="PANTHER" id="PTHR35005:SF1">
    <property type="entry name" value="2-AMINO-5-FORMYLAMINO-6-RIBOSYLAMINOPYRIMIDIN-4(3H)-ONE 5'-MONOPHOSPHATE DEFORMYLASE"/>
    <property type="match status" value="1"/>
</dbReference>
<keyword evidence="2" id="KW-0479">Metal-binding</keyword>